<sequence length="106" mass="11082">MTSSSTTTSAINVPLSDTIPPSIQGEPMYVPSTSSFTPPSFETLSSTPVPSSTETPITTDPSVNPDIGLGTDGIPIPDSLKALCWKVYGGMFMVDYKGVIEEGGRP</sequence>
<keyword evidence="3" id="KW-1185">Reference proteome</keyword>
<evidence type="ECO:0000256" key="1">
    <source>
        <dbReference type="SAM" id="MobiDB-lite"/>
    </source>
</evidence>
<name>A0ABS8SYQ4_DATST</name>
<proteinExistence type="predicted"/>
<feature type="region of interest" description="Disordered" evidence="1">
    <location>
        <begin position="1"/>
        <end position="72"/>
    </location>
</feature>
<feature type="compositionally biased region" description="Low complexity" evidence="1">
    <location>
        <begin position="31"/>
        <end position="59"/>
    </location>
</feature>
<evidence type="ECO:0000313" key="2">
    <source>
        <dbReference type="EMBL" id="MCD7463971.1"/>
    </source>
</evidence>
<gene>
    <name evidence="2" type="ORF">HAX54_051842</name>
</gene>
<dbReference type="EMBL" id="JACEIK010000930">
    <property type="protein sequence ID" value="MCD7463971.1"/>
    <property type="molecule type" value="Genomic_DNA"/>
</dbReference>
<protein>
    <submittedName>
        <fullName evidence="2">Uncharacterized protein</fullName>
    </submittedName>
</protein>
<reference evidence="2 3" key="1">
    <citation type="journal article" date="2021" name="BMC Genomics">
        <title>Datura genome reveals duplications of psychoactive alkaloid biosynthetic genes and high mutation rate following tissue culture.</title>
        <authorList>
            <person name="Rajewski A."/>
            <person name="Carter-House D."/>
            <person name="Stajich J."/>
            <person name="Litt A."/>
        </authorList>
    </citation>
    <scope>NUCLEOTIDE SEQUENCE [LARGE SCALE GENOMIC DNA]</scope>
    <source>
        <strain evidence="2">AR-01</strain>
    </source>
</reference>
<comment type="caution">
    <text evidence="2">The sequence shown here is derived from an EMBL/GenBank/DDBJ whole genome shotgun (WGS) entry which is preliminary data.</text>
</comment>
<organism evidence="2 3">
    <name type="scientific">Datura stramonium</name>
    <name type="common">Jimsonweed</name>
    <name type="synonym">Common thornapple</name>
    <dbReference type="NCBI Taxonomy" id="4076"/>
    <lineage>
        <taxon>Eukaryota</taxon>
        <taxon>Viridiplantae</taxon>
        <taxon>Streptophyta</taxon>
        <taxon>Embryophyta</taxon>
        <taxon>Tracheophyta</taxon>
        <taxon>Spermatophyta</taxon>
        <taxon>Magnoliopsida</taxon>
        <taxon>eudicotyledons</taxon>
        <taxon>Gunneridae</taxon>
        <taxon>Pentapetalae</taxon>
        <taxon>asterids</taxon>
        <taxon>lamiids</taxon>
        <taxon>Solanales</taxon>
        <taxon>Solanaceae</taxon>
        <taxon>Solanoideae</taxon>
        <taxon>Datureae</taxon>
        <taxon>Datura</taxon>
    </lineage>
</organism>
<evidence type="ECO:0000313" key="3">
    <source>
        <dbReference type="Proteomes" id="UP000823775"/>
    </source>
</evidence>
<accession>A0ABS8SYQ4</accession>
<feature type="compositionally biased region" description="Polar residues" evidence="1">
    <location>
        <begin position="1"/>
        <end position="11"/>
    </location>
</feature>
<dbReference type="Proteomes" id="UP000823775">
    <property type="component" value="Unassembled WGS sequence"/>
</dbReference>